<evidence type="ECO:0000256" key="1">
    <source>
        <dbReference type="SAM" id="MobiDB-lite"/>
    </source>
</evidence>
<organism evidence="3 4">
    <name type="scientific">Plutella xylostella</name>
    <name type="common">Diamondback moth</name>
    <name type="synonym">Plutella maculipennis</name>
    <dbReference type="NCBI Taxonomy" id="51655"/>
    <lineage>
        <taxon>Eukaryota</taxon>
        <taxon>Metazoa</taxon>
        <taxon>Ecdysozoa</taxon>
        <taxon>Arthropoda</taxon>
        <taxon>Hexapoda</taxon>
        <taxon>Insecta</taxon>
        <taxon>Pterygota</taxon>
        <taxon>Neoptera</taxon>
        <taxon>Endopterygota</taxon>
        <taxon>Lepidoptera</taxon>
        <taxon>Glossata</taxon>
        <taxon>Ditrysia</taxon>
        <taxon>Yponomeutoidea</taxon>
        <taxon>Plutellidae</taxon>
        <taxon>Plutella</taxon>
    </lineage>
</organism>
<reference evidence="3" key="1">
    <citation type="submission" date="2020-11" db="EMBL/GenBank/DDBJ databases">
        <authorList>
            <person name="Whiteford S."/>
        </authorList>
    </citation>
    <scope>NUCLEOTIDE SEQUENCE</scope>
</reference>
<feature type="signal peptide" evidence="2">
    <location>
        <begin position="1"/>
        <end position="17"/>
    </location>
</feature>
<keyword evidence="4" id="KW-1185">Reference proteome</keyword>
<feature type="compositionally biased region" description="Acidic residues" evidence="1">
    <location>
        <begin position="68"/>
        <end position="78"/>
    </location>
</feature>
<comment type="caution">
    <text evidence="3">The sequence shown here is derived from an EMBL/GenBank/DDBJ whole genome shotgun (WGS) entry which is preliminary data.</text>
</comment>
<keyword evidence="2" id="KW-0732">Signal</keyword>
<feature type="region of interest" description="Disordered" evidence="1">
    <location>
        <begin position="37"/>
        <end position="146"/>
    </location>
</feature>
<dbReference type="Proteomes" id="UP000653454">
    <property type="component" value="Unassembled WGS sequence"/>
</dbReference>
<name>A0A8S4D289_PLUXY</name>
<evidence type="ECO:0000313" key="4">
    <source>
        <dbReference type="Proteomes" id="UP000653454"/>
    </source>
</evidence>
<feature type="compositionally biased region" description="Low complexity" evidence="1">
    <location>
        <begin position="86"/>
        <end position="108"/>
    </location>
</feature>
<dbReference type="EMBL" id="CAJHNJ030000001">
    <property type="protein sequence ID" value="CAG9087601.1"/>
    <property type="molecule type" value="Genomic_DNA"/>
</dbReference>
<evidence type="ECO:0000313" key="3">
    <source>
        <dbReference type="EMBL" id="CAG9087601.1"/>
    </source>
</evidence>
<accession>A0A8S4D289</accession>
<feature type="compositionally biased region" description="Polar residues" evidence="1">
    <location>
        <begin position="51"/>
        <end position="66"/>
    </location>
</feature>
<dbReference type="AlphaFoldDB" id="A0A8S4D289"/>
<gene>
    <name evidence="3" type="ORF">PLXY2_LOCUS27</name>
</gene>
<proteinExistence type="predicted"/>
<sequence>MWKITIVLFALAFCVYAEEAVAAAAAVVDGPADAEVAPGLDDTGAKPNDEPTGTSDATVETSSTVPENPDDNETDNLEDANTTEPSEVSGSTGSSVDSSVASSVATEDPSAPADATASGDSGNKENGTDSKRDSENKFPFNLLNLPSMPSMPTMPVMPTMPPMPSVADIIASMPTIKPLTPEDIANMTPGPDGQVYGASSSISKNVVMENGKEVVHDVTGSTTINNNGNVTTTTF</sequence>
<feature type="compositionally biased region" description="Basic and acidic residues" evidence="1">
    <location>
        <begin position="122"/>
        <end position="136"/>
    </location>
</feature>
<evidence type="ECO:0000256" key="2">
    <source>
        <dbReference type="SAM" id="SignalP"/>
    </source>
</evidence>
<protein>
    <submittedName>
        <fullName evidence="3">(diamondback moth) hypothetical protein</fullName>
    </submittedName>
</protein>
<feature type="chain" id="PRO_5035882437" evidence="2">
    <location>
        <begin position="18"/>
        <end position="235"/>
    </location>
</feature>